<protein>
    <submittedName>
        <fullName evidence="12">Uncharacterized protein</fullName>
    </submittedName>
</protein>
<feature type="compositionally biased region" description="Polar residues" evidence="9">
    <location>
        <begin position="196"/>
        <end position="210"/>
    </location>
</feature>
<evidence type="ECO:0000256" key="8">
    <source>
        <dbReference type="ARBA" id="ARBA00023136"/>
    </source>
</evidence>
<evidence type="ECO:0000256" key="5">
    <source>
        <dbReference type="ARBA" id="ARBA00022490"/>
    </source>
</evidence>
<evidence type="ECO:0000256" key="4">
    <source>
        <dbReference type="ARBA" id="ARBA00022448"/>
    </source>
</evidence>
<dbReference type="PANTHER" id="PTHR46009">
    <property type="entry name" value="VACUOLAR PROTEIN SORTING-ASSOCIATED PROTEIN VTA1 HOMOLOG"/>
    <property type="match status" value="1"/>
</dbReference>
<dbReference type="AlphaFoldDB" id="A0A8T0H5J0"/>
<keyword evidence="7" id="KW-0653">Protein transport</keyword>
<reference evidence="12" key="1">
    <citation type="submission" date="2020-06" db="EMBL/GenBank/DDBJ databases">
        <title>WGS assembly of Ceratodon purpureus strain R40.</title>
        <authorList>
            <person name="Carey S.B."/>
            <person name="Jenkins J."/>
            <person name="Shu S."/>
            <person name="Lovell J.T."/>
            <person name="Sreedasyam A."/>
            <person name="Maumus F."/>
            <person name="Tiley G.P."/>
            <person name="Fernandez-Pozo N."/>
            <person name="Barry K."/>
            <person name="Chen C."/>
            <person name="Wang M."/>
            <person name="Lipzen A."/>
            <person name="Daum C."/>
            <person name="Saski C.A."/>
            <person name="Payton A.C."/>
            <person name="Mcbreen J.C."/>
            <person name="Conrad R.E."/>
            <person name="Kollar L.M."/>
            <person name="Olsson S."/>
            <person name="Huttunen S."/>
            <person name="Landis J.B."/>
            <person name="Wickett N.J."/>
            <person name="Johnson M.G."/>
            <person name="Rensing S.A."/>
            <person name="Grimwood J."/>
            <person name="Schmutz J."/>
            <person name="Mcdaniel S.F."/>
        </authorList>
    </citation>
    <scope>NUCLEOTIDE SEQUENCE</scope>
    <source>
        <strain evidence="12">R40</strain>
    </source>
</reference>
<comment type="similarity">
    <text evidence="3">Belongs to the VTA1 family.</text>
</comment>
<dbReference type="GO" id="GO:0015031">
    <property type="term" value="P:protein transport"/>
    <property type="evidence" value="ECO:0007669"/>
    <property type="project" value="UniProtKB-KW"/>
</dbReference>
<dbReference type="InterPro" id="IPR044538">
    <property type="entry name" value="Vta1-like"/>
</dbReference>
<dbReference type="Gene3D" id="1.20.5.420">
    <property type="entry name" value="Immunoglobulin FC, subunit C"/>
    <property type="match status" value="1"/>
</dbReference>
<keyword evidence="8" id="KW-0472">Membrane</keyword>
<comment type="caution">
    <text evidence="12">The sequence shown here is derived from an EMBL/GenBank/DDBJ whole genome shotgun (WGS) entry which is preliminary data.</text>
</comment>
<dbReference type="EMBL" id="CM026428">
    <property type="protein sequence ID" value="KAG0567216.1"/>
    <property type="molecule type" value="Genomic_DNA"/>
</dbReference>
<feature type="region of interest" description="Disordered" evidence="9">
    <location>
        <begin position="147"/>
        <end position="404"/>
    </location>
</feature>
<feature type="compositionally biased region" description="Polar residues" evidence="9">
    <location>
        <begin position="296"/>
        <end position="309"/>
    </location>
</feature>
<dbReference type="Proteomes" id="UP000822688">
    <property type="component" value="Chromosome 7"/>
</dbReference>
<feature type="compositionally biased region" description="Polar residues" evidence="9">
    <location>
        <begin position="320"/>
        <end position="349"/>
    </location>
</feature>
<evidence type="ECO:0000313" key="13">
    <source>
        <dbReference type="Proteomes" id="UP000822688"/>
    </source>
</evidence>
<comment type="subcellular location">
    <subcellularLocation>
        <location evidence="2">Cytoplasm</location>
    </subcellularLocation>
    <subcellularLocation>
        <location evidence="1">Endosome membrane</location>
        <topology evidence="1">Peripheral membrane protein</topology>
    </subcellularLocation>
</comment>
<feature type="compositionally biased region" description="Polar residues" evidence="9">
    <location>
        <begin position="260"/>
        <end position="272"/>
    </location>
</feature>
<keyword evidence="13" id="KW-1185">Reference proteome</keyword>
<evidence type="ECO:0000313" key="12">
    <source>
        <dbReference type="EMBL" id="KAG0567216.1"/>
    </source>
</evidence>
<keyword evidence="4" id="KW-0813">Transport</keyword>
<evidence type="ECO:0000256" key="1">
    <source>
        <dbReference type="ARBA" id="ARBA00004481"/>
    </source>
</evidence>
<dbReference type="Pfam" id="PF04652">
    <property type="entry name" value="Vta1"/>
    <property type="match status" value="1"/>
</dbReference>
<organism evidence="12 13">
    <name type="scientific">Ceratodon purpureus</name>
    <name type="common">Fire moss</name>
    <name type="synonym">Dicranum purpureum</name>
    <dbReference type="NCBI Taxonomy" id="3225"/>
    <lineage>
        <taxon>Eukaryota</taxon>
        <taxon>Viridiplantae</taxon>
        <taxon>Streptophyta</taxon>
        <taxon>Embryophyta</taxon>
        <taxon>Bryophyta</taxon>
        <taxon>Bryophytina</taxon>
        <taxon>Bryopsida</taxon>
        <taxon>Dicranidae</taxon>
        <taxon>Pseudoditrichales</taxon>
        <taxon>Ditrichaceae</taxon>
        <taxon>Ceratodon</taxon>
    </lineage>
</organism>
<evidence type="ECO:0000256" key="6">
    <source>
        <dbReference type="ARBA" id="ARBA00022753"/>
    </source>
</evidence>
<dbReference type="GO" id="GO:0032511">
    <property type="term" value="P:late endosome to vacuole transport via multivesicular body sorting pathway"/>
    <property type="evidence" value="ECO:0007669"/>
    <property type="project" value="InterPro"/>
</dbReference>
<dbReference type="PANTHER" id="PTHR46009:SF1">
    <property type="entry name" value="VACUOLAR PROTEIN SORTING-ASSOCIATED PROTEIN VTA1 HOMOLOG"/>
    <property type="match status" value="1"/>
</dbReference>
<feature type="compositionally biased region" description="Polar residues" evidence="9">
    <location>
        <begin position="176"/>
        <end position="189"/>
    </location>
</feature>
<keyword evidence="5" id="KW-0963">Cytoplasm</keyword>
<dbReference type="Gene3D" id="1.25.40.270">
    <property type="entry name" value="Vacuolar protein sorting-associated protein vta1"/>
    <property type="match status" value="1"/>
</dbReference>
<sequence>MTIDSEPAKVLLPYLQRADELQKHDHLAAYYCRLYAMERGLRIPPKDRTNETKAILISLMNQLEKDKKVVKLSSDDNMYMEGFALRVFAKADKQDRAGRADLKTAMTFYAASIFFEVLLQFGELPPDILEKQKYASWKAVDIRKALSQGKKPVPGPPVTEKDVPDLEETTLETEENTSSVPETTEQSMSPPKDSSFRPTTLDSASHKSFTQPPPPSEPFYQHSYSKSSEDFNLPSAPSNPIPPSYNQNSYGADENARYPSHQSPYPHTSGTPFDSVGGNPGPTIGTYSYPSDPPGFTTSPSPSHNSYPPASQDRQDPAQYHQQQPHWPSSTPFNDPSSAYPSVFPSSGYQPAAPQYPSTPQAPHGASRHSEPPVPVARTSSAPVGPEGPTGYQLNGNYDSEYKPSAGTIAEAHKASRFAVSALAFDDVPTAIEYLRKSLELLTSPSASVD</sequence>
<dbReference type="Pfam" id="PF18097">
    <property type="entry name" value="Vta1_C"/>
    <property type="match status" value="1"/>
</dbReference>
<proteinExistence type="inferred from homology"/>
<evidence type="ECO:0000259" key="10">
    <source>
        <dbReference type="Pfam" id="PF04652"/>
    </source>
</evidence>
<keyword evidence="6" id="KW-0967">Endosome</keyword>
<evidence type="ECO:0000256" key="2">
    <source>
        <dbReference type="ARBA" id="ARBA00004496"/>
    </source>
</evidence>
<dbReference type="InterPro" id="IPR039431">
    <property type="entry name" value="Vta1/CALS_N"/>
</dbReference>
<evidence type="ECO:0000256" key="7">
    <source>
        <dbReference type="ARBA" id="ARBA00022927"/>
    </source>
</evidence>
<dbReference type="GO" id="GO:0005771">
    <property type="term" value="C:multivesicular body"/>
    <property type="evidence" value="ECO:0007669"/>
    <property type="project" value="TreeGrafter"/>
</dbReference>
<feature type="domain" description="Vta1/callose synthase N-terminal" evidence="10">
    <location>
        <begin position="12"/>
        <end position="147"/>
    </location>
</feature>
<dbReference type="GO" id="GO:0010008">
    <property type="term" value="C:endosome membrane"/>
    <property type="evidence" value="ECO:0007669"/>
    <property type="project" value="UniProtKB-SubCell"/>
</dbReference>
<feature type="domain" description="Vta1 C-terminal" evidence="11">
    <location>
        <begin position="408"/>
        <end position="443"/>
    </location>
</feature>
<dbReference type="InterPro" id="IPR023175">
    <property type="entry name" value="Vta1/CALS_N_sf"/>
</dbReference>
<name>A0A8T0H5J0_CERPU</name>
<accession>A0A8T0H5J0</accession>
<feature type="compositionally biased region" description="Acidic residues" evidence="9">
    <location>
        <begin position="165"/>
        <end position="175"/>
    </location>
</feature>
<evidence type="ECO:0000259" key="11">
    <source>
        <dbReference type="Pfam" id="PF18097"/>
    </source>
</evidence>
<evidence type="ECO:0000256" key="3">
    <source>
        <dbReference type="ARBA" id="ARBA00007895"/>
    </source>
</evidence>
<evidence type="ECO:0000256" key="9">
    <source>
        <dbReference type="SAM" id="MobiDB-lite"/>
    </source>
</evidence>
<dbReference type="InterPro" id="IPR041212">
    <property type="entry name" value="Vta1_C"/>
</dbReference>
<gene>
    <name evidence="12" type="ORF">KC19_7G119200</name>
</gene>